<name>A0A0L6VCN9_9BASI</name>
<feature type="non-terminal residue" evidence="1">
    <location>
        <position position="31"/>
    </location>
</feature>
<evidence type="ECO:0000313" key="1">
    <source>
        <dbReference type="EMBL" id="KNZ58551.1"/>
    </source>
</evidence>
<dbReference type="EMBL" id="LAVV01006736">
    <property type="protein sequence ID" value="KNZ58551.1"/>
    <property type="molecule type" value="Genomic_DNA"/>
</dbReference>
<dbReference type="Proteomes" id="UP000037035">
    <property type="component" value="Unassembled WGS sequence"/>
</dbReference>
<evidence type="ECO:0000313" key="2">
    <source>
        <dbReference type="Proteomes" id="UP000037035"/>
    </source>
</evidence>
<proteinExistence type="predicted"/>
<gene>
    <name evidence="1" type="ORF">VP01_1909g2</name>
</gene>
<dbReference type="STRING" id="27349.A0A0L6VCN9"/>
<reference evidence="1 2" key="1">
    <citation type="submission" date="2015-08" db="EMBL/GenBank/DDBJ databases">
        <title>Next Generation Sequencing and Analysis of the Genome of Puccinia sorghi L Schw, the Causal Agent of Maize Common Rust.</title>
        <authorList>
            <person name="Rochi L."/>
            <person name="Burguener G."/>
            <person name="Darino M."/>
            <person name="Turjanski A."/>
            <person name="Kreff E."/>
            <person name="Dieguez M.J."/>
            <person name="Sacco F."/>
        </authorList>
    </citation>
    <scope>NUCLEOTIDE SEQUENCE [LARGE SCALE GENOMIC DNA]</scope>
    <source>
        <strain evidence="1 2">RO10H11247</strain>
    </source>
</reference>
<sequence>MRRARDVRKQLLGIMDRYKHDIVSCGTNYDR</sequence>
<keyword evidence="2" id="KW-1185">Reference proteome</keyword>
<dbReference type="AlphaFoldDB" id="A0A0L6VCN9"/>
<dbReference type="VEuPathDB" id="FungiDB:VP01_1909g2"/>
<accession>A0A0L6VCN9</accession>
<dbReference type="Gene3D" id="1.20.120.1080">
    <property type="match status" value="1"/>
</dbReference>
<organism evidence="1 2">
    <name type="scientific">Puccinia sorghi</name>
    <dbReference type="NCBI Taxonomy" id="27349"/>
    <lineage>
        <taxon>Eukaryota</taxon>
        <taxon>Fungi</taxon>
        <taxon>Dikarya</taxon>
        <taxon>Basidiomycota</taxon>
        <taxon>Pucciniomycotina</taxon>
        <taxon>Pucciniomycetes</taxon>
        <taxon>Pucciniales</taxon>
        <taxon>Pucciniaceae</taxon>
        <taxon>Puccinia</taxon>
    </lineage>
</organism>
<comment type="caution">
    <text evidence="1">The sequence shown here is derived from an EMBL/GenBank/DDBJ whole genome shotgun (WGS) entry which is preliminary data.</text>
</comment>
<protein>
    <submittedName>
        <fullName evidence="1">Uncharacterized protein</fullName>
    </submittedName>
</protein>
<dbReference type="OrthoDB" id="194551at2759"/>